<evidence type="ECO:0000313" key="3">
    <source>
        <dbReference type="Proteomes" id="UP001159363"/>
    </source>
</evidence>
<gene>
    <name evidence="2" type="ORF">PR048_025005</name>
</gene>
<comment type="caution">
    <text evidence="2">The sequence shown here is derived from an EMBL/GenBank/DDBJ whole genome shotgun (WGS) entry which is preliminary data.</text>
</comment>
<evidence type="ECO:0000256" key="1">
    <source>
        <dbReference type="SAM" id="MobiDB-lite"/>
    </source>
</evidence>
<dbReference type="EMBL" id="JARBHB010000010">
    <property type="protein sequence ID" value="KAJ8874163.1"/>
    <property type="molecule type" value="Genomic_DNA"/>
</dbReference>
<feature type="region of interest" description="Disordered" evidence="1">
    <location>
        <begin position="63"/>
        <end position="88"/>
    </location>
</feature>
<proteinExistence type="predicted"/>
<dbReference type="Proteomes" id="UP001159363">
    <property type="component" value="Chromosome 9"/>
</dbReference>
<name>A0ABQ9GQ94_9NEOP</name>
<sequence>MPFVTTESLTADRQRVLKYAKEKFGPRSCWTQDGRNVVLHTNRRFYLSSMRELVNIRAEADQDDVLSENSTREDMNDQKFVVTPSPEE</sequence>
<evidence type="ECO:0000313" key="2">
    <source>
        <dbReference type="EMBL" id="KAJ8874163.1"/>
    </source>
</evidence>
<reference evidence="2 3" key="1">
    <citation type="submission" date="2023-02" db="EMBL/GenBank/DDBJ databases">
        <title>LHISI_Scaffold_Assembly.</title>
        <authorList>
            <person name="Stuart O.P."/>
            <person name="Cleave R."/>
            <person name="Magrath M.J.L."/>
            <person name="Mikheyev A.S."/>
        </authorList>
    </citation>
    <scope>NUCLEOTIDE SEQUENCE [LARGE SCALE GENOMIC DNA]</scope>
    <source>
        <strain evidence="2">Daus_M_001</strain>
        <tissue evidence="2">Leg muscle</tissue>
    </source>
</reference>
<keyword evidence="3" id="KW-1185">Reference proteome</keyword>
<accession>A0ABQ9GQ94</accession>
<protein>
    <submittedName>
        <fullName evidence="2">Uncharacterized protein</fullName>
    </submittedName>
</protein>
<organism evidence="2 3">
    <name type="scientific">Dryococelus australis</name>
    <dbReference type="NCBI Taxonomy" id="614101"/>
    <lineage>
        <taxon>Eukaryota</taxon>
        <taxon>Metazoa</taxon>
        <taxon>Ecdysozoa</taxon>
        <taxon>Arthropoda</taxon>
        <taxon>Hexapoda</taxon>
        <taxon>Insecta</taxon>
        <taxon>Pterygota</taxon>
        <taxon>Neoptera</taxon>
        <taxon>Polyneoptera</taxon>
        <taxon>Phasmatodea</taxon>
        <taxon>Verophasmatodea</taxon>
        <taxon>Anareolatae</taxon>
        <taxon>Phasmatidae</taxon>
        <taxon>Eurycanthinae</taxon>
        <taxon>Dryococelus</taxon>
    </lineage>
</organism>